<feature type="compositionally biased region" description="Pro residues" evidence="1">
    <location>
        <begin position="58"/>
        <end position="71"/>
    </location>
</feature>
<organism evidence="3 4">
    <name type="scientific">Streptomyces djakartensis</name>
    <dbReference type="NCBI Taxonomy" id="68193"/>
    <lineage>
        <taxon>Bacteria</taxon>
        <taxon>Bacillati</taxon>
        <taxon>Actinomycetota</taxon>
        <taxon>Actinomycetes</taxon>
        <taxon>Kitasatosporales</taxon>
        <taxon>Streptomycetaceae</taxon>
        <taxon>Streptomyces</taxon>
    </lineage>
</organism>
<keyword evidence="4" id="KW-1185">Reference proteome</keyword>
<protein>
    <recommendedName>
        <fullName evidence="5">Serine/threonine protein kinase</fullName>
    </recommendedName>
</protein>
<feature type="compositionally biased region" description="Low complexity" evidence="1">
    <location>
        <begin position="136"/>
        <end position="156"/>
    </location>
</feature>
<evidence type="ECO:0008006" key="5">
    <source>
        <dbReference type="Google" id="ProtNLM"/>
    </source>
</evidence>
<feature type="region of interest" description="Disordered" evidence="1">
    <location>
        <begin position="116"/>
        <end position="160"/>
    </location>
</feature>
<keyword evidence="2" id="KW-0472">Membrane</keyword>
<feature type="compositionally biased region" description="Basic and acidic residues" evidence="1">
    <location>
        <begin position="8"/>
        <end position="17"/>
    </location>
</feature>
<keyword evidence="2" id="KW-1133">Transmembrane helix</keyword>
<dbReference type="RefSeq" id="WP_229863979.1">
    <property type="nucleotide sequence ID" value="NZ_BMWE01000001.1"/>
</dbReference>
<accession>A0ABQ2Z3Z2</accession>
<dbReference type="EMBL" id="BMWE01000001">
    <property type="protein sequence ID" value="GGY02726.1"/>
    <property type="molecule type" value="Genomic_DNA"/>
</dbReference>
<gene>
    <name evidence="3" type="ORF">GCM10010384_03320</name>
</gene>
<feature type="transmembrane region" description="Helical" evidence="2">
    <location>
        <begin position="91"/>
        <end position="112"/>
    </location>
</feature>
<reference evidence="4" key="1">
    <citation type="journal article" date="2019" name="Int. J. Syst. Evol. Microbiol.">
        <title>The Global Catalogue of Microorganisms (GCM) 10K type strain sequencing project: providing services to taxonomists for standard genome sequencing and annotation.</title>
        <authorList>
            <consortium name="The Broad Institute Genomics Platform"/>
            <consortium name="The Broad Institute Genome Sequencing Center for Infectious Disease"/>
            <person name="Wu L."/>
            <person name="Ma J."/>
        </authorList>
    </citation>
    <scope>NUCLEOTIDE SEQUENCE [LARGE SCALE GENOMIC DNA]</scope>
    <source>
        <strain evidence="4">JCM 4957</strain>
    </source>
</reference>
<evidence type="ECO:0000313" key="4">
    <source>
        <dbReference type="Proteomes" id="UP000653308"/>
    </source>
</evidence>
<keyword evidence="2" id="KW-0812">Transmembrane</keyword>
<sequence length="329" mass="34838">MSGGQRYWNEETQRWEDGGEGAAQVTPPPPPRPDFTPLAPHTADRHDSGTWSASELPQDPPPGGAWPPAGPTAPVTAPVPAAVTRRYSRRLVWSVLGGAAAVGIVAALVLTLSSGGDGTDDRGDGAPSVSPTADGSTSTTEGPEPTTEETASPSDPATELPAGYELYEDAEGFTIARPVDWKRKAEASQHGMDVVSYRSSDAERRVQVFEVAEASPDESFELFLSDETPKAEGFRKLDLNHMNDGDVTAARLAYLADSIDGEPEIGTWHVVDERFVAPDGKVYAIVVYGSDADGRDDEHELLDIALAHFCPPNTTCGPQTGAETDADLG</sequence>
<comment type="caution">
    <text evidence="3">The sequence shown here is derived from an EMBL/GenBank/DDBJ whole genome shotgun (WGS) entry which is preliminary data.</text>
</comment>
<evidence type="ECO:0000256" key="1">
    <source>
        <dbReference type="SAM" id="MobiDB-lite"/>
    </source>
</evidence>
<proteinExistence type="predicted"/>
<evidence type="ECO:0000256" key="2">
    <source>
        <dbReference type="SAM" id="Phobius"/>
    </source>
</evidence>
<name>A0ABQ2Z3Z2_9ACTN</name>
<feature type="region of interest" description="Disordered" evidence="1">
    <location>
        <begin position="1"/>
        <end position="73"/>
    </location>
</feature>
<dbReference type="Proteomes" id="UP000653308">
    <property type="component" value="Unassembled WGS sequence"/>
</dbReference>
<evidence type="ECO:0000313" key="3">
    <source>
        <dbReference type="EMBL" id="GGY02726.1"/>
    </source>
</evidence>